<keyword evidence="1" id="KW-0614">Plasmid</keyword>
<sequence length="127" mass="13865">MPVEWRAVLFGLGSFILDLQHAAKELEEADAIAPPTLATTLTAFQMTIRTTLSLRSAIEAALERSQSPQRYNRVRAGSPRRVSVRHASVSVLPSILDDAAQKLRDTGHAAQAEAMRSIARKVSFSLP</sequence>
<geneLocation type="plasmid" evidence="1">
    <name>unnamed4</name>
</geneLocation>
<evidence type="ECO:0000313" key="1">
    <source>
        <dbReference type="EMBL" id="ANY85267.1"/>
    </source>
</evidence>
<organism evidence="1">
    <name type="scientific">Microvirga ossetica</name>
    <dbReference type="NCBI Taxonomy" id="1882682"/>
    <lineage>
        <taxon>Bacteria</taxon>
        <taxon>Pseudomonadati</taxon>
        <taxon>Pseudomonadota</taxon>
        <taxon>Alphaproteobacteria</taxon>
        <taxon>Hyphomicrobiales</taxon>
        <taxon>Methylobacteriaceae</taxon>
        <taxon>Microvirga</taxon>
    </lineage>
</organism>
<dbReference type="AlphaFoldDB" id="A0A1B2EZA6"/>
<accession>A0A1B2EZA6</accession>
<protein>
    <submittedName>
        <fullName evidence="1">Uncharacterized protein</fullName>
    </submittedName>
</protein>
<reference evidence="1" key="1">
    <citation type="submission" date="2016-07" db="EMBL/GenBank/DDBJ databases">
        <title>Microvirga ossetica sp. nov. a new species of rhizobia isolated from root nodules of the legume species Vicia alpestris Steven originated from North Ossetia region in the Caucasus.</title>
        <authorList>
            <person name="Safronova V.I."/>
            <person name="Kuznetsova I.G."/>
            <person name="Sazanova A.L."/>
            <person name="Belimov A."/>
            <person name="Andronov E."/>
            <person name="Osledkin Y.S."/>
            <person name="Onishchuk O.P."/>
            <person name="Kurchak O.N."/>
            <person name="Shaposhnikov A.I."/>
            <person name="Willems A."/>
            <person name="Tikhonovich I.A."/>
        </authorList>
    </citation>
    <scope>NUCLEOTIDE SEQUENCE [LARGE SCALE GENOMIC DNA]</scope>
    <source>
        <strain evidence="1">V5/3M</strain>
        <plasmid evidence="1">unnamed4</plasmid>
    </source>
</reference>
<name>A0A1B2EZA6_9HYPH</name>
<dbReference type="KEGG" id="moc:BB934_44645"/>
<dbReference type="EMBL" id="CP016620">
    <property type="protein sequence ID" value="ANY85267.1"/>
    <property type="molecule type" value="Genomic_DNA"/>
</dbReference>
<gene>
    <name evidence="1" type="ORF">BB934_44645</name>
</gene>
<proteinExistence type="predicted"/>